<keyword evidence="5 7" id="KW-0408">Iron</keyword>
<evidence type="ECO:0000256" key="3">
    <source>
        <dbReference type="ARBA" id="ARBA00022964"/>
    </source>
</evidence>
<proteinExistence type="evidence at transcript level"/>
<evidence type="ECO:0000256" key="6">
    <source>
        <dbReference type="ARBA" id="ARBA00057022"/>
    </source>
</evidence>
<keyword evidence="4 7" id="KW-0560">Oxidoreductase</keyword>
<dbReference type="InterPro" id="IPR005123">
    <property type="entry name" value="Oxoglu/Fe-dep_dioxygenase_dom"/>
</dbReference>
<dbReference type="EMBL" id="BT144806">
    <property type="protein sequence ID" value="AFK44600.1"/>
    <property type="molecule type" value="mRNA"/>
</dbReference>
<dbReference type="AlphaFoldDB" id="I3SWF8"/>
<sequence length="336" mass="38068">MTEQFSQLVHTDFQGLGRIMGSQTESQVPLPAIDFSDEHLKPGTHKWVSTCQAVRSAMEDHGGFLALYDKVDPLLYDSVFSAMKRLFDLPSETKGQKTTDKPIFSYAAQCPNIPLYESIAIDNAVSAGDCQKYTTIMWPQGNDHFSESVNSYAKKVAELDYIVKKMVFESYGVDNQKHESMHASTDYVLRCYKYRTPLVGETNIGVLPHTDSGFLTIINQRLNGLEIKLQDGKWFPVEASPSMFAVLAGEALTVWSNDRISACLHRVFMNEKVDRYSLGLLSYAGKLMEPQEELVDEEHPLRYKPFDHYGYLRFYVSEEGVKAFKNGTRIKTYCGI</sequence>
<dbReference type="PANTHER" id="PTHR47990">
    <property type="entry name" value="2-OXOGLUTARATE (2OG) AND FE(II)-DEPENDENT OXYGENASE SUPERFAMILY PROTEIN-RELATED"/>
    <property type="match status" value="1"/>
</dbReference>
<dbReference type="GO" id="GO:0046872">
    <property type="term" value="F:metal ion binding"/>
    <property type="evidence" value="ECO:0007669"/>
    <property type="project" value="UniProtKB-KW"/>
</dbReference>
<comment type="similarity">
    <text evidence="1 7">Belongs to the iron/ascorbate-dependent oxidoreductase family.</text>
</comment>
<dbReference type="GO" id="GO:0051213">
    <property type="term" value="F:dioxygenase activity"/>
    <property type="evidence" value="ECO:0007669"/>
    <property type="project" value="UniProtKB-KW"/>
</dbReference>
<evidence type="ECO:0000256" key="1">
    <source>
        <dbReference type="ARBA" id="ARBA00008056"/>
    </source>
</evidence>
<keyword evidence="3" id="KW-0223">Dioxygenase</keyword>
<comment type="function">
    <text evidence="6">Probable 2-oxoglutarate-dependent dioxygenase that may be involved in glucosinolates biosynthesis. May play a role in the production of aliphatic glucosinolates.</text>
</comment>
<evidence type="ECO:0000313" key="9">
    <source>
        <dbReference type="EMBL" id="AFK44600.1"/>
    </source>
</evidence>
<evidence type="ECO:0000256" key="7">
    <source>
        <dbReference type="RuleBase" id="RU003682"/>
    </source>
</evidence>
<evidence type="ECO:0000256" key="2">
    <source>
        <dbReference type="ARBA" id="ARBA00022723"/>
    </source>
</evidence>
<evidence type="ECO:0000256" key="5">
    <source>
        <dbReference type="ARBA" id="ARBA00023004"/>
    </source>
</evidence>
<dbReference type="InterPro" id="IPR027443">
    <property type="entry name" value="IPNS-like_sf"/>
</dbReference>
<dbReference type="InterPro" id="IPR026992">
    <property type="entry name" value="DIOX_N"/>
</dbReference>
<dbReference type="FunFam" id="2.60.120.330:FF:000022">
    <property type="entry name" value="Probable 2-oxoglutarate-dependent dioxygenase AOP1.2"/>
    <property type="match status" value="1"/>
</dbReference>
<evidence type="ECO:0000256" key="4">
    <source>
        <dbReference type="ARBA" id="ARBA00023002"/>
    </source>
</evidence>
<dbReference type="SUPFAM" id="SSF51197">
    <property type="entry name" value="Clavaminate synthase-like"/>
    <property type="match status" value="1"/>
</dbReference>
<keyword evidence="2 7" id="KW-0479">Metal-binding</keyword>
<dbReference type="InterPro" id="IPR050231">
    <property type="entry name" value="Iron_ascorbate_oxido_reductase"/>
</dbReference>
<dbReference type="Pfam" id="PF14226">
    <property type="entry name" value="DIOX_N"/>
    <property type="match status" value="1"/>
</dbReference>
<reference evidence="9" key="1">
    <citation type="submission" date="2012-05" db="EMBL/GenBank/DDBJ databases">
        <authorList>
            <person name="Krishnakumar V."/>
            <person name="Cheung F."/>
            <person name="Xiao Y."/>
            <person name="Chan A."/>
            <person name="Moskal W.A."/>
            <person name="Town C.D."/>
        </authorList>
    </citation>
    <scope>NUCLEOTIDE SEQUENCE</scope>
</reference>
<dbReference type="Pfam" id="PF03171">
    <property type="entry name" value="2OG-FeII_Oxy"/>
    <property type="match status" value="1"/>
</dbReference>
<name>I3SWF8_LOTJA</name>
<dbReference type="Gene3D" id="2.60.120.330">
    <property type="entry name" value="B-lactam Antibiotic, Isopenicillin N Synthase, Chain"/>
    <property type="match status" value="1"/>
</dbReference>
<evidence type="ECO:0000259" key="8">
    <source>
        <dbReference type="PROSITE" id="PS51471"/>
    </source>
</evidence>
<feature type="domain" description="Fe2OG dioxygenase" evidence="8">
    <location>
        <begin position="184"/>
        <end position="289"/>
    </location>
</feature>
<dbReference type="PROSITE" id="PS51471">
    <property type="entry name" value="FE2OG_OXY"/>
    <property type="match status" value="1"/>
</dbReference>
<organism evidence="9">
    <name type="scientific">Lotus japonicus</name>
    <name type="common">Lotus corniculatus var. japonicus</name>
    <dbReference type="NCBI Taxonomy" id="34305"/>
    <lineage>
        <taxon>Eukaryota</taxon>
        <taxon>Viridiplantae</taxon>
        <taxon>Streptophyta</taxon>
        <taxon>Embryophyta</taxon>
        <taxon>Tracheophyta</taxon>
        <taxon>Spermatophyta</taxon>
        <taxon>Magnoliopsida</taxon>
        <taxon>eudicotyledons</taxon>
        <taxon>Gunneridae</taxon>
        <taxon>Pentapetalae</taxon>
        <taxon>rosids</taxon>
        <taxon>fabids</taxon>
        <taxon>Fabales</taxon>
        <taxon>Fabaceae</taxon>
        <taxon>Papilionoideae</taxon>
        <taxon>50 kb inversion clade</taxon>
        <taxon>NPAAA clade</taxon>
        <taxon>Hologalegina</taxon>
        <taxon>robinioid clade</taxon>
        <taxon>Loteae</taxon>
        <taxon>Lotus</taxon>
    </lineage>
</organism>
<protein>
    <recommendedName>
        <fullName evidence="8">Fe2OG dioxygenase domain-containing protein</fullName>
    </recommendedName>
</protein>
<dbReference type="InterPro" id="IPR044861">
    <property type="entry name" value="IPNS-like_FE2OG_OXY"/>
</dbReference>
<accession>I3SWF8</accession>